<dbReference type="InterPro" id="IPR036392">
    <property type="entry name" value="PLAT/LH2_dom_sf"/>
</dbReference>
<evidence type="ECO:0000256" key="9">
    <source>
        <dbReference type="ARBA" id="ARBA00023180"/>
    </source>
</evidence>
<dbReference type="SUPFAM" id="SSF81324">
    <property type="entry name" value="Voltage-gated potassium channels"/>
    <property type="match status" value="1"/>
</dbReference>
<dbReference type="InterPro" id="IPR051223">
    <property type="entry name" value="Polycystin"/>
</dbReference>
<feature type="transmembrane region" description="Helical" evidence="12">
    <location>
        <begin position="1843"/>
        <end position="1869"/>
    </location>
</feature>
<evidence type="ECO:0000256" key="5">
    <source>
        <dbReference type="ARBA" id="ARBA00022729"/>
    </source>
</evidence>
<dbReference type="InterPro" id="IPR036179">
    <property type="entry name" value="Ig-like_dom_sf"/>
</dbReference>
<protein>
    <recommendedName>
        <fullName evidence="19">Polycystic kidney disease protein 1-like 2</fullName>
    </recommendedName>
</protein>
<dbReference type="InterPro" id="IPR057244">
    <property type="entry name" value="GAIN_B"/>
</dbReference>
<dbReference type="InterPro" id="IPR046791">
    <property type="entry name" value="Polycystin_dom"/>
</dbReference>
<dbReference type="PANTHER" id="PTHR10877">
    <property type="entry name" value="POLYCYSTIN FAMILY MEMBER"/>
    <property type="match status" value="1"/>
</dbReference>
<dbReference type="EMBL" id="CALNXK010000168">
    <property type="protein sequence ID" value="CAH3171909.1"/>
    <property type="molecule type" value="Genomic_DNA"/>
</dbReference>
<evidence type="ECO:0000256" key="7">
    <source>
        <dbReference type="ARBA" id="ARBA00023136"/>
    </source>
</evidence>
<dbReference type="Gene3D" id="2.60.120.200">
    <property type="match status" value="1"/>
</dbReference>
<dbReference type="InterPro" id="IPR007110">
    <property type="entry name" value="Ig-like_dom"/>
</dbReference>
<evidence type="ECO:0000313" key="17">
    <source>
        <dbReference type="EMBL" id="CAH3171909.1"/>
    </source>
</evidence>
<accession>A0ABN8QY00</accession>
<dbReference type="PROSITE" id="PS51111">
    <property type="entry name" value="REJ"/>
    <property type="match status" value="1"/>
</dbReference>
<feature type="transmembrane region" description="Helical" evidence="12">
    <location>
        <begin position="1802"/>
        <end position="1823"/>
    </location>
</feature>
<reference evidence="17 18" key="1">
    <citation type="submission" date="2022-05" db="EMBL/GenBank/DDBJ databases">
        <authorList>
            <consortium name="Genoscope - CEA"/>
            <person name="William W."/>
        </authorList>
    </citation>
    <scope>NUCLEOTIDE SEQUENCE [LARGE SCALE GENOMIC DNA]</scope>
</reference>
<sequence length="2633" mass="296520">MVTGSPLYLAVGYYPLTSSTAANDSSLSENPPGQLANTHPSTGVYGENGSSYSFSGTRSPPSYIHLPSSDALDTRYSITLLAWVYSEGTGGEIVSYWQDSNYGVSISIENSRPVFHLYSRDQSNKFSLSSDLKLQSSQWSHIAGSFDNRTGNAILYVNGIKVGSKTGLGSLELQTEYDLWLGYLFKGKLSQIWIFNVSLDKQKIKEVMDFMKSTPSPTSTSSPAYATFASSFAYITAEIATKSLFTHSTQSASQKYVFVSPTVSHTETIRITSTTPLSKQVTVMTQNVSTPVVKIRNISSTPVLTNQNVSTTVVTNSQNINSSRVLNSQQATTSSVTPVVDNFRIVEPYPENISALESTSAQVTCIAFDSTGLKTPERIQFMRKDKFGRYTNVTTNNNTYFTSEAIEVEQGGKKLRKLFVTLHFRNITLEDDSNHSQLVDYECRVFAAGEPDYFSYGFQVYVITRDEIPTVTVSKTSKLQHGDNFTIVCNVTLGAKPSMTSLRTISWYKDGVLKRYLKISNAENASATLGPLVGKNADVEDGGNYTCILQVLLQTGRKHNVSDGSMVQITSWLEKPKQDIEFEKFKGDNVSFECGAKGFPLHVEWKFQKRGEETTQSVTANKVGRYRIERSGIYNPYVLKVFDLKDADCGNYYCCLPLNKSDNVSSTIRSEDCQRFVLWVREACRKKPELVAIIEGGAEVIRGVHENITMNASLSYDPDIGTGNNSGMNFTWDFGEIKGNNYSFPLPGLSGITVQYFAEKGFGPVVTFAKKPLLLNQTYIMKLVVTKDYRTSSVFQVIRLQNGEPPRVSQSCLLNCGVQTSPSVRLSIKSQCQGSQCSKIFSYEWTLYEQNKSASNTDPIWRKVNILQSITTTPLNSSNLVINENSLDGRKNYRLVLFVTTKDGNRGLCAYDIVTATPPSGGRCVIIPSSGISLKTDFNLSCSDWVSDTTPLTYQYQYRLDNGLYSMVYYGVNNSVISWLPPGNRSHNYKVEFLATVTNSYGASAPTVNLSVRVEPSQHLSPANFTSVLTSNDSLFNQVIEDGDLNKAVQIANTILEAISLDSSLSTEEKTKIQELIVEKIAALQVKSLPDLLQSSSVIGSAIQQTETTSVKSLEFALPAIESMASLLLNAAQQKHMDDIPLITLSAENLGSCLNNVLKSASIIASGKFGSSLQEQGKTLVMESFRIINIIADAVLAMKVADERVTRIKTTELSMTLGRHTPTKLVGLSIEGGDGRFVLPDEKGTLDSSTGNTTFVDSQMLSIPFNPYTWDVTRELVDSDILALDLKDDERKLIKVSGLPNDVLIVTPLKPQQISLQIPQYFTQNDNLRFHQIDVKYENTLIMVEITPTDESVTLFVYMRQSQRPTTQVYDLNATISKQETCIWWNAQEKSFGRVKCSSNRFTAVPIETVARQPGRYFLGIQSYNTSVTSLKRQKRSCFGNRRQKRSCVQVKDPPPTPPQSKNVSVVPVYDPAISRNYTMRVALGSCVFWSEKLQMWTTEGCQVLSATLNGFLNCSCNHLTSFGGSFFVKPNPIDFDQVLVEFKRLADTGNVAVIVTVAVVFLCYVFVIVFVRKADLQDTRNNGSPVELPTGSNSLHEYEITIITGVWRNSGTTAKVAIEIYGSEESTGKVPLNNMEDSPKGTLFSRGNTDVFVLKVEKPLGSIEGVRFGHDNSGNSPSWFLEEIIVLDKQTLCSWTFTNTQWLALERGDGRIERMLETEQNRIDFNSEVLKRWWKGLTEKHIWVSVIAKPRRNRFTQVQRASCCLSLLLTAMLANAMFYELDGKSENVIQIGPLKFTWRQVVIGIESALIVAPINILIAFLFQKGTENTASQTRVCWKANCLIYFAWFLFVCSCSVSATFTIFYSLLWGKEISEQWLSSMFISFTQDMAITEPFKVFFTAIVLSAIIIRKKRKRDGSEYVKEAKTRTSTKGHLWKMKLKDVEEMRRRQAKKQNISRFFVELFIYLIFVFLLMVVCYGSRNEHRYMMTKSVTEGLPKFEAVINKKQYWSWIKNVFLPGVFAGRWYNGRPENQTMYIGNKRSVLVGMARGRQLRAPPETCEVLDYMKHMFPVCYGGYSRLNEDKTSFNKPGWKPVDNSTNKDELFRLCPKPWRYQSAADTDTVPKWGQFSFYPGGGFVADLGYENSTGFTVIETLQNNDWLDRRTRVIILEFSFFNPSVNLLCIATYFFELEASGYSAPFTRTEVISLDSTEAGSQQFYLICILFFIIFVAFYLGRECYRLYKQRSRYFKSLWGWVEIFQVLFSLLAVVMYIVRSKKATSTIQKLQKNIYANLSFQEVIISLEIENAALGILTFIVTAKLLRLIRFNQHVVVFSKTLKTSARLLSSFTVVMLICFTAFLHFGVLIFGTGSRHYSSILRAMYFQLELTLGRVKARPINELADANDTFGRIFAVLLLFTLTILAMNFFIAIMNDALMNAKTCASENELYDLLDENWSQKEGENKRIFDAISESIKQTKGNDEIVKMTKTEIRNCGENPNKKCVVNFDAISKAIMASREDIVENLAEKKFNANTRRKSLFDKISGYILKREEHKIQKELRSSHSQQHRKVRFSEDVIKCQFQKLQKQKKFLFQRLDNIIQGHSDEEDKFQLLCYEVGYSSKETTTVADQRATNDSYA</sequence>
<dbReference type="PROSITE" id="PS50095">
    <property type="entry name" value="PLAT"/>
    <property type="match status" value="1"/>
</dbReference>
<dbReference type="InterPro" id="IPR046338">
    <property type="entry name" value="GAIN_dom_sf"/>
</dbReference>
<keyword evidence="9" id="KW-0325">Glycoprotein</keyword>
<evidence type="ECO:0000256" key="11">
    <source>
        <dbReference type="SAM" id="MobiDB-lite"/>
    </source>
</evidence>
<dbReference type="Gene3D" id="2.60.40.10">
    <property type="entry name" value="Immunoglobulins"/>
    <property type="match status" value="2"/>
</dbReference>
<feature type="transmembrane region" description="Helical" evidence="12">
    <location>
        <begin position="1552"/>
        <end position="1572"/>
    </location>
</feature>
<keyword evidence="6 12" id="KW-1133">Transmembrane helix</keyword>
<feature type="region of interest" description="Disordered" evidence="11">
    <location>
        <begin position="1440"/>
        <end position="1463"/>
    </location>
</feature>
<feature type="transmembrane region" description="Helical" evidence="12">
    <location>
        <begin position="1955"/>
        <end position="1980"/>
    </location>
</feature>
<feature type="transmembrane region" description="Helical" evidence="12">
    <location>
        <begin position="2254"/>
        <end position="2272"/>
    </location>
</feature>
<evidence type="ECO:0000259" key="16">
    <source>
        <dbReference type="PROSITE" id="PS51111"/>
    </source>
</evidence>
<dbReference type="Gene3D" id="2.60.220.50">
    <property type="match status" value="1"/>
</dbReference>
<dbReference type="Pfam" id="PF01477">
    <property type="entry name" value="PLAT"/>
    <property type="match status" value="1"/>
</dbReference>
<dbReference type="Pfam" id="PF01825">
    <property type="entry name" value="GPS"/>
    <property type="match status" value="1"/>
</dbReference>
<feature type="transmembrane region" description="Helical" evidence="12">
    <location>
        <begin position="2216"/>
        <end position="2233"/>
    </location>
</feature>
<comment type="subcellular location">
    <subcellularLocation>
        <location evidence="1">Membrane</location>
        <topology evidence="1">Multi-pass membrane protein</topology>
    </subcellularLocation>
</comment>
<dbReference type="InterPro" id="IPR013783">
    <property type="entry name" value="Ig-like_fold"/>
</dbReference>
<keyword evidence="18" id="KW-1185">Reference proteome</keyword>
<dbReference type="PROSITE" id="PS50835">
    <property type="entry name" value="IG_LIKE"/>
    <property type="match status" value="2"/>
</dbReference>
<dbReference type="Pfam" id="PF02010">
    <property type="entry name" value="REJ"/>
    <property type="match status" value="1"/>
</dbReference>
<feature type="domain" description="REJ" evidence="16">
    <location>
        <begin position="690"/>
        <end position="1269"/>
    </location>
</feature>
<feature type="transmembrane region" description="Helical" evidence="12">
    <location>
        <begin position="1889"/>
        <end position="1909"/>
    </location>
</feature>
<name>A0ABN8QY00_9CNID</name>
<feature type="domain" description="Ig-like" evidence="15">
    <location>
        <begin position="576"/>
        <end position="665"/>
    </location>
</feature>
<evidence type="ECO:0000256" key="2">
    <source>
        <dbReference type="ARBA" id="ARBA00007200"/>
    </source>
</evidence>
<evidence type="ECO:0000256" key="10">
    <source>
        <dbReference type="PROSITE-ProRule" id="PRU00152"/>
    </source>
</evidence>
<feature type="compositionally biased region" description="Polar residues" evidence="11">
    <location>
        <begin position="22"/>
        <end position="41"/>
    </location>
</feature>
<dbReference type="InterPro" id="IPR014010">
    <property type="entry name" value="REJ_dom"/>
</dbReference>
<evidence type="ECO:0000256" key="1">
    <source>
        <dbReference type="ARBA" id="ARBA00004141"/>
    </source>
</evidence>
<comment type="similarity">
    <text evidence="3">Belongs to the G-protein coupled receptor 2 family. Adhesion G-protein coupled receptor (ADGR) subfamily.</text>
</comment>
<feature type="domain" description="GAIN-B" evidence="14">
    <location>
        <begin position="1406"/>
        <end position="1535"/>
    </location>
</feature>
<dbReference type="PANTHER" id="PTHR10877:SF150">
    <property type="entry name" value="REJ DOMAIN-CONTAINING PROTEIN"/>
    <property type="match status" value="1"/>
</dbReference>
<evidence type="ECO:0000256" key="8">
    <source>
        <dbReference type="ARBA" id="ARBA00023157"/>
    </source>
</evidence>
<feature type="transmembrane region" description="Helical" evidence="12">
    <location>
        <begin position="2408"/>
        <end position="2428"/>
    </location>
</feature>
<dbReference type="SMART" id="SM00303">
    <property type="entry name" value="GPS"/>
    <property type="match status" value="1"/>
</dbReference>
<dbReference type="SMART" id="SM00308">
    <property type="entry name" value="LH2"/>
    <property type="match status" value="1"/>
</dbReference>
<keyword evidence="8" id="KW-1015">Disulfide bond</keyword>
<organism evidence="17 18">
    <name type="scientific">Porites lobata</name>
    <dbReference type="NCBI Taxonomy" id="104759"/>
    <lineage>
        <taxon>Eukaryota</taxon>
        <taxon>Metazoa</taxon>
        <taxon>Cnidaria</taxon>
        <taxon>Anthozoa</taxon>
        <taxon>Hexacorallia</taxon>
        <taxon>Scleractinia</taxon>
        <taxon>Fungiina</taxon>
        <taxon>Poritidae</taxon>
        <taxon>Porites</taxon>
    </lineage>
</organism>
<proteinExistence type="inferred from homology"/>
<dbReference type="InterPro" id="IPR002859">
    <property type="entry name" value="PKD/REJ-like"/>
</dbReference>
<dbReference type="InterPro" id="IPR000203">
    <property type="entry name" value="GPS"/>
</dbReference>
<feature type="transmembrane region" description="Helical" evidence="12">
    <location>
        <begin position="1762"/>
        <end position="1782"/>
    </location>
</feature>
<dbReference type="SUPFAM" id="SSF49723">
    <property type="entry name" value="Lipase/lipooxygenase domain (PLAT/LH2 domain)"/>
    <property type="match status" value="1"/>
</dbReference>
<feature type="domain" description="Ig-like" evidence="15">
    <location>
        <begin position="469"/>
        <end position="547"/>
    </location>
</feature>
<feature type="domain" description="PLAT" evidence="13">
    <location>
        <begin position="1597"/>
        <end position="1718"/>
    </location>
</feature>
<keyword evidence="5" id="KW-0732">Signal</keyword>
<evidence type="ECO:0000256" key="3">
    <source>
        <dbReference type="ARBA" id="ARBA00007343"/>
    </source>
</evidence>
<dbReference type="Pfam" id="PF08016">
    <property type="entry name" value="PKD_channel"/>
    <property type="match status" value="1"/>
</dbReference>
<evidence type="ECO:0000256" key="12">
    <source>
        <dbReference type="SAM" id="Phobius"/>
    </source>
</evidence>
<dbReference type="PROSITE" id="PS50221">
    <property type="entry name" value="GAIN_B"/>
    <property type="match status" value="1"/>
</dbReference>
<dbReference type="InterPro" id="IPR013122">
    <property type="entry name" value="PKD1_2_channel"/>
</dbReference>
<comment type="caution">
    <text evidence="10">Lacks conserved residue(s) required for the propagation of feature annotation.</text>
</comment>
<dbReference type="SUPFAM" id="SSF49899">
    <property type="entry name" value="Concanavalin A-like lectins/glucanases"/>
    <property type="match status" value="1"/>
</dbReference>
<gene>
    <name evidence="17" type="ORF">PLOB_00012224</name>
</gene>
<evidence type="ECO:0000259" key="13">
    <source>
        <dbReference type="PROSITE" id="PS50095"/>
    </source>
</evidence>
<dbReference type="Pfam" id="PF20519">
    <property type="entry name" value="Polycystin_dom"/>
    <property type="match status" value="1"/>
</dbReference>
<feature type="transmembrane region" description="Helical" evidence="12">
    <location>
        <begin position="2007"/>
        <end position="2025"/>
    </location>
</feature>
<keyword evidence="4 12" id="KW-0812">Transmembrane</keyword>
<evidence type="ECO:0008006" key="19">
    <source>
        <dbReference type="Google" id="ProtNLM"/>
    </source>
</evidence>
<evidence type="ECO:0000259" key="14">
    <source>
        <dbReference type="PROSITE" id="PS50221"/>
    </source>
</evidence>
<dbReference type="InterPro" id="IPR013320">
    <property type="entry name" value="ConA-like_dom_sf"/>
</dbReference>
<evidence type="ECO:0000259" key="15">
    <source>
        <dbReference type="PROSITE" id="PS50835"/>
    </source>
</evidence>
<dbReference type="PRINTS" id="PR01433">
    <property type="entry name" value="POLYCYSTIN2"/>
</dbReference>
<dbReference type="InterPro" id="IPR001024">
    <property type="entry name" value="PLAT/LH2_dom"/>
</dbReference>
<evidence type="ECO:0000256" key="6">
    <source>
        <dbReference type="ARBA" id="ARBA00022989"/>
    </source>
</evidence>
<dbReference type="SUPFAM" id="SSF48726">
    <property type="entry name" value="Immunoglobulin"/>
    <property type="match status" value="2"/>
</dbReference>
<dbReference type="Proteomes" id="UP001159405">
    <property type="component" value="Unassembled WGS sequence"/>
</dbReference>
<dbReference type="SMART" id="SM00409">
    <property type="entry name" value="IG"/>
    <property type="match status" value="3"/>
</dbReference>
<dbReference type="InterPro" id="IPR003915">
    <property type="entry name" value="PKD_2"/>
</dbReference>
<feature type="transmembrane region" description="Helical" evidence="12">
    <location>
        <begin position="2343"/>
        <end position="2366"/>
    </location>
</feature>
<dbReference type="Gene3D" id="2.60.60.20">
    <property type="entry name" value="PLAT/LH2 domain"/>
    <property type="match status" value="1"/>
</dbReference>
<evidence type="ECO:0000313" key="18">
    <source>
        <dbReference type="Proteomes" id="UP001159405"/>
    </source>
</evidence>
<feature type="transmembrane region" description="Helical" evidence="12">
    <location>
        <begin position="2166"/>
        <end position="2188"/>
    </location>
</feature>
<dbReference type="InterPro" id="IPR003599">
    <property type="entry name" value="Ig_sub"/>
</dbReference>
<keyword evidence="7 12" id="KW-0472">Membrane</keyword>
<comment type="similarity">
    <text evidence="2">Belongs to the polycystin family.</text>
</comment>
<comment type="caution">
    <text evidence="17">The sequence shown here is derived from an EMBL/GenBank/DDBJ whole genome shotgun (WGS) entry which is preliminary data.</text>
</comment>
<evidence type="ECO:0000256" key="4">
    <source>
        <dbReference type="ARBA" id="ARBA00022692"/>
    </source>
</evidence>
<dbReference type="Pfam" id="PF13385">
    <property type="entry name" value="Laminin_G_3"/>
    <property type="match status" value="1"/>
</dbReference>
<dbReference type="Gene3D" id="1.10.287.70">
    <property type="match status" value="1"/>
</dbReference>
<feature type="region of interest" description="Disordered" evidence="11">
    <location>
        <begin position="22"/>
        <end position="42"/>
    </location>
</feature>